<reference evidence="2" key="1">
    <citation type="journal article" date="2014" name="Science">
        <title>Ancient hybridizations among the ancestral genomes of bread wheat.</title>
        <authorList>
            <consortium name="International Wheat Genome Sequencing Consortium,"/>
            <person name="Marcussen T."/>
            <person name="Sandve S.R."/>
            <person name="Heier L."/>
            <person name="Spannagl M."/>
            <person name="Pfeifer M."/>
            <person name="Jakobsen K.S."/>
            <person name="Wulff B.B."/>
            <person name="Steuernagel B."/>
            <person name="Mayer K.F."/>
            <person name="Olsen O.A."/>
        </authorList>
    </citation>
    <scope>NUCLEOTIDE SEQUENCE [LARGE SCALE GENOMIC DNA]</scope>
    <source>
        <strain evidence="2">cv. AL8/78</strain>
    </source>
</reference>
<dbReference type="EnsemblPlants" id="AET3Gv20960500.1">
    <property type="protein sequence ID" value="AET3Gv20960500.1"/>
    <property type="gene ID" value="AET3Gv20960500"/>
</dbReference>
<organism evidence="1 2">
    <name type="scientific">Aegilops tauschii subsp. strangulata</name>
    <name type="common">Goatgrass</name>
    <dbReference type="NCBI Taxonomy" id="200361"/>
    <lineage>
        <taxon>Eukaryota</taxon>
        <taxon>Viridiplantae</taxon>
        <taxon>Streptophyta</taxon>
        <taxon>Embryophyta</taxon>
        <taxon>Tracheophyta</taxon>
        <taxon>Spermatophyta</taxon>
        <taxon>Magnoliopsida</taxon>
        <taxon>Liliopsida</taxon>
        <taxon>Poales</taxon>
        <taxon>Poaceae</taxon>
        <taxon>BOP clade</taxon>
        <taxon>Pooideae</taxon>
        <taxon>Triticodae</taxon>
        <taxon>Triticeae</taxon>
        <taxon>Triticinae</taxon>
        <taxon>Aegilops</taxon>
    </lineage>
</organism>
<dbReference type="Proteomes" id="UP000015105">
    <property type="component" value="Chromosome 3D"/>
</dbReference>
<dbReference type="AlphaFoldDB" id="A0A453GCK2"/>
<name>A0A453GCK2_AEGTS</name>
<evidence type="ECO:0000313" key="2">
    <source>
        <dbReference type="Proteomes" id="UP000015105"/>
    </source>
</evidence>
<protein>
    <submittedName>
        <fullName evidence="1">Uncharacterized protein</fullName>
    </submittedName>
</protein>
<reference evidence="1" key="4">
    <citation type="submission" date="2019-03" db="UniProtKB">
        <authorList>
            <consortium name="EnsemblPlants"/>
        </authorList>
    </citation>
    <scope>IDENTIFICATION</scope>
</reference>
<proteinExistence type="predicted"/>
<evidence type="ECO:0000313" key="1">
    <source>
        <dbReference type="EnsemblPlants" id="AET3Gv20960500.1"/>
    </source>
</evidence>
<reference evidence="2" key="2">
    <citation type="journal article" date="2017" name="Nat. Plants">
        <title>The Aegilops tauschii genome reveals multiple impacts of transposons.</title>
        <authorList>
            <person name="Zhao G."/>
            <person name="Zou C."/>
            <person name="Li K."/>
            <person name="Wang K."/>
            <person name="Li T."/>
            <person name="Gao L."/>
            <person name="Zhang X."/>
            <person name="Wang H."/>
            <person name="Yang Z."/>
            <person name="Liu X."/>
            <person name="Jiang W."/>
            <person name="Mao L."/>
            <person name="Kong X."/>
            <person name="Jiao Y."/>
            <person name="Jia J."/>
        </authorList>
    </citation>
    <scope>NUCLEOTIDE SEQUENCE [LARGE SCALE GENOMIC DNA]</scope>
    <source>
        <strain evidence="2">cv. AL8/78</strain>
    </source>
</reference>
<reference evidence="1" key="3">
    <citation type="journal article" date="2017" name="Nature">
        <title>Genome sequence of the progenitor of the wheat D genome Aegilops tauschii.</title>
        <authorList>
            <person name="Luo M.C."/>
            <person name="Gu Y.Q."/>
            <person name="Puiu D."/>
            <person name="Wang H."/>
            <person name="Twardziok S.O."/>
            <person name="Deal K.R."/>
            <person name="Huo N."/>
            <person name="Zhu T."/>
            <person name="Wang L."/>
            <person name="Wang Y."/>
            <person name="McGuire P.E."/>
            <person name="Liu S."/>
            <person name="Long H."/>
            <person name="Ramasamy R.K."/>
            <person name="Rodriguez J.C."/>
            <person name="Van S.L."/>
            <person name="Yuan L."/>
            <person name="Wang Z."/>
            <person name="Xia Z."/>
            <person name="Xiao L."/>
            <person name="Anderson O.D."/>
            <person name="Ouyang S."/>
            <person name="Liang Y."/>
            <person name="Zimin A.V."/>
            <person name="Pertea G."/>
            <person name="Qi P."/>
            <person name="Bennetzen J.L."/>
            <person name="Dai X."/>
            <person name="Dawson M.W."/>
            <person name="Muller H.G."/>
            <person name="Kugler K."/>
            <person name="Rivarola-Duarte L."/>
            <person name="Spannagl M."/>
            <person name="Mayer K.F.X."/>
            <person name="Lu F.H."/>
            <person name="Bevan M.W."/>
            <person name="Leroy P."/>
            <person name="Li P."/>
            <person name="You F.M."/>
            <person name="Sun Q."/>
            <person name="Liu Z."/>
            <person name="Lyons E."/>
            <person name="Wicker T."/>
            <person name="Salzberg S.L."/>
            <person name="Devos K.M."/>
            <person name="Dvorak J."/>
        </authorList>
    </citation>
    <scope>NUCLEOTIDE SEQUENCE [LARGE SCALE GENOMIC DNA]</scope>
    <source>
        <strain evidence="1">cv. AL8/78</strain>
    </source>
</reference>
<reference evidence="1" key="5">
    <citation type="journal article" date="2021" name="G3 (Bethesda)">
        <title>Aegilops tauschii genome assembly Aet v5.0 features greater sequence contiguity and improved annotation.</title>
        <authorList>
            <person name="Wang L."/>
            <person name="Zhu T."/>
            <person name="Rodriguez J.C."/>
            <person name="Deal K.R."/>
            <person name="Dubcovsky J."/>
            <person name="McGuire P.E."/>
            <person name="Lux T."/>
            <person name="Spannagl M."/>
            <person name="Mayer K.F.X."/>
            <person name="Baldrich P."/>
            <person name="Meyers B.C."/>
            <person name="Huo N."/>
            <person name="Gu Y.Q."/>
            <person name="Zhou H."/>
            <person name="Devos K.M."/>
            <person name="Bennetzen J.L."/>
            <person name="Unver T."/>
            <person name="Budak H."/>
            <person name="Gulick P.J."/>
            <person name="Galiba G."/>
            <person name="Kalapos B."/>
            <person name="Nelson D.R."/>
            <person name="Li P."/>
            <person name="You F.M."/>
            <person name="Luo M.C."/>
            <person name="Dvorak J."/>
        </authorList>
    </citation>
    <scope>NUCLEOTIDE SEQUENCE [LARGE SCALE GENOMIC DNA]</scope>
    <source>
        <strain evidence="1">cv. AL8/78</strain>
    </source>
</reference>
<dbReference type="Gramene" id="AET3Gv20960500.1">
    <property type="protein sequence ID" value="AET3Gv20960500.1"/>
    <property type="gene ID" value="AET3Gv20960500"/>
</dbReference>
<keyword evidence="2" id="KW-1185">Reference proteome</keyword>
<sequence length="135" mass="13849">MRIRRRLGSDVPRAASRRVGALAAADGATLLHACRGCLGWRADGGGSGGAPYPSCRLPERGDRGGLSFPRHLSPLPPPSCRCRRRGRLGACPSSAVVTGSGGPLLLPGEDPGSGGCLRQRCGSAGGAPVQVRRWA</sequence>
<accession>A0A453GCK2</accession>